<keyword evidence="3 6" id="KW-0808">Transferase</keyword>
<accession>F0P1S3</accession>
<evidence type="ECO:0000256" key="3">
    <source>
        <dbReference type="ARBA" id="ARBA00022679"/>
    </source>
</evidence>
<keyword evidence="4" id="KW-0479">Metal-binding</keyword>
<dbReference type="EMBL" id="CP002455">
    <property type="protein sequence ID" value="ADX68720.1"/>
    <property type="molecule type" value="Genomic_DNA"/>
</dbReference>
<dbReference type="SFLD" id="SFLDG01017">
    <property type="entry name" value="Polyprenyl_Transferase_Like"/>
    <property type="match status" value="1"/>
</dbReference>
<dbReference type="PROSITE" id="PS00723">
    <property type="entry name" value="POLYPRENYL_SYNTHASE_1"/>
    <property type="match status" value="1"/>
</dbReference>
<dbReference type="HOGENOM" id="CLU_014015_2_1_10"/>
<dbReference type="RefSeq" id="WP_013599108.1">
    <property type="nucleotide sequence ID" value="NC_015144.1"/>
</dbReference>
<evidence type="ECO:0000256" key="2">
    <source>
        <dbReference type="ARBA" id="ARBA00006706"/>
    </source>
</evidence>
<evidence type="ECO:0000256" key="7">
    <source>
        <dbReference type="SAM" id="Coils"/>
    </source>
</evidence>
<sequence>MHSIEELHQIIDQAIEKNLDIKSPRELYEPIEYILGIGGKRIRPLIVLMGNQMFNGLIEDAVKPAIAMEYFHNFTLMHDDIMDSAPLRRGKEAVHIKYGINSAILSGDTMLIRAYELLEDLPNDVFKEAIRLFNKTAIELCEGQQYDVNYETQKEISFEDYYKMIKGKTAVLVGACLKLGALIAGAPKEEADRLYEIGLNLGIAYQLKDDYLDVFGTSVKIGKKHAGDIYENKKTILFVTALQNADAKERDELLYWYNIKAENIDKVYAVEKLYRKLKVNKQIAQLIKDYTKKAKQLIDEVAVAEEKKYYLRELSEMLIDRQE</sequence>
<evidence type="ECO:0000256" key="1">
    <source>
        <dbReference type="ARBA" id="ARBA00001946"/>
    </source>
</evidence>
<reference evidence="9" key="2">
    <citation type="journal article" date="2011" name="Stand. Genomic Sci.">
        <title>Complete genome sequence of Weeksella virosa type strain (9751T).</title>
        <authorList>
            <person name="Lang E."/>
            <person name="Teshima H."/>
            <person name="Lucas S."/>
            <person name="Lapidus A."/>
            <person name="Hammon N."/>
            <person name="Deshpande S."/>
            <person name="Nolan M."/>
            <person name="Cheng J."/>
            <person name="Pitluck S."/>
            <person name="Liolios K."/>
            <person name="Pagani I."/>
            <person name="Mikhailova N."/>
            <person name="Ivanova N."/>
            <person name="Mavromatis K."/>
            <person name="Pati A."/>
            <person name="Tapia R."/>
            <person name="Han C."/>
            <person name="Goodwin L."/>
            <person name="Chen A."/>
            <person name="Palaniappan K."/>
            <person name="Land M."/>
            <person name="Hauser L."/>
            <person name="Chang Y."/>
            <person name="Jeffries C."/>
            <person name="Brambilla E."/>
            <person name="Kopitz M."/>
            <person name="Rohde M."/>
            <person name="Goker M."/>
            <person name="Tindall B."/>
            <person name="Detter J."/>
            <person name="Woyke T."/>
            <person name="Bristow J."/>
            <person name="Eisen J."/>
            <person name="Markowitz V."/>
            <person name="Hugenholtz P."/>
            <person name="Klenk H."/>
            <person name="Kyrpides N."/>
        </authorList>
    </citation>
    <scope>NUCLEOTIDE SEQUENCE [LARGE SCALE GENOMIC DNA]</scope>
    <source>
        <strain evidence="9">ATCC 43766 / DSM 16922 / JCM 21250 / NBRC 16016 / NCTC 11634 / CL345/78</strain>
    </source>
</reference>
<dbReference type="InterPro" id="IPR008949">
    <property type="entry name" value="Isoprenoid_synthase_dom_sf"/>
</dbReference>
<dbReference type="GO" id="GO:0008299">
    <property type="term" value="P:isoprenoid biosynthetic process"/>
    <property type="evidence" value="ECO:0007669"/>
    <property type="project" value="InterPro"/>
</dbReference>
<dbReference type="SFLD" id="SFLDS00005">
    <property type="entry name" value="Isoprenoid_Synthase_Type_I"/>
    <property type="match status" value="1"/>
</dbReference>
<dbReference type="SUPFAM" id="SSF48576">
    <property type="entry name" value="Terpenoid synthases"/>
    <property type="match status" value="1"/>
</dbReference>
<dbReference type="STRING" id="865938.Weevi_2045"/>
<reference evidence="8 9" key="1">
    <citation type="journal article" date="2011" name="Stand. Genomic Sci.">
        <title>Complete genome sequence of Weeksella virosa type strain (9751).</title>
        <authorList>
            <person name="Lang E."/>
            <person name="Teshima H."/>
            <person name="Lucas S."/>
            <person name="Lapidus A."/>
            <person name="Hammon N."/>
            <person name="Deshpande S."/>
            <person name="Nolan M."/>
            <person name="Cheng J.F."/>
            <person name="Pitluck S."/>
            <person name="Liolios K."/>
            <person name="Pagani I."/>
            <person name="Mikhailova N."/>
            <person name="Ivanova N."/>
            <person name="Mavromatis K."/>
            <person name="Pati A."/>
            <person name="Tapia R."/>
            <person name="Han C."/>
            <person name="Goodwin L."/>
            <person name="Chen A."/>
            <person name="Palaniappan K."/>
            <person name="Land M."/>
            <person name="Hauser L."/>
            <person name="Chang Y.J."/>
            <person name="Jeffries C.D."/>
            <person name="Brambilla E.M."/>
            <person name="Kopitz M."/>
            <person name="Rohde M."/>
            <person name="Goker M."/>
            <person name="Tindall B.J."/>
            <person name="Detter J.C."/>
            <person name="Woyke T."/>
            <person name="Bristow J."/>
            <person name="Eisen J.A."/>
            <person name="Markowitz V."/>
            <person name="Hugenholtz P."/>
            <person name="Klenk H.P."/>
            <person name="Kyrpides N.C."/>
        </authorList>
    </citation>
    <scope>NUCLEOTIDE SEQUENCE [LARGE SCALE GENOMIC DNA]</scope>
    <source>
        <strain evidence="9">ATCC 43766 / DSM 16922 / JCM 21250 / NBRC 16016 / NCTC 11634 / CL345/78</strain>
    </source>
</reference>
<keyword evidence="5" id="KW-0460">Magnesium</keyword>
<gene>
    <name evidence="8" type="ordered locus">Weevi_2045</name>
</gene>
<keyword evidence="9" id="KW-1185">Reference proteome</keyword>
<dbReference type="Gene3D" id="1.10.600.10">
    <property type="entry name" value="Farnesyl Diphosphate Synthase"/>
    <property type="match status" value="1"/>
</dbReference>
<evidence type="ECO:0000256" key="6">
    <source>
        <dbReference type="RuleBase" id="RU004466"/>
    </source>
</evidence>
<proteinExistence type="inferred from homology"/>
<dbReference type="GO" id="GO:0004659">
    <property type="term" value="F:prenyltransferase activity"/>
    <property type="evidence" value="ECO:0007669"/>
    <property type="project" value="InterPro"/>
</dbReference>
<organism evidence="8 9">
    <name type="scientific">Weeksella virosa (strain ATCC 43766 / DSM 16922 / JCM 21250 / CCUG 30538 / CDC 9751 / IAM 14551 / NBRC 16016 / NCTC 11634 / CL345/78)</name>
    <dbReference type="NCBI Taxonomy" id="865938"/>
    <lineage>
        <taxon>Bacteria</taxon>
        <taxon>Pseudomonadati</taxon>
        <taxon>Bacteroidota</taxon>
        <taxon>Flavobacteriia</taxon>
        <taxon>Flavobacteriales</taxon>
        <taxon>Weeksellaceae</taxon>
        <taxon>Weeksella</taxon>
    </lineage>
</organism>
<dbReference type="GO" id="GO:0046872">
    <property type="term" value="F:metal ion binding"/>
    <property type="evidence" value="ECO:0007669"/>
    <property type="project" value="UniProtKB-KW"/>
</dbReference>
<dbReference type="eggNOG" id="COG0142">
    <property type="taxonomic scope" value="Bacteria"/>
</dbReference>
<name>F0P1S3_WEEVC</name>
<dbReference type="PROSITE" id="PS00444">
    <property type="entry name" value="POLYPRENYL_SYNTHASE_2"/>
    <property type="match status" value="1"/>
</dbReference>
<evidence type="ECO:0000256" key="4">
    <source>
        <dbReference type="ARBA" id="ARBA00022723"/>
    </source>
</evidence>
<dbReference type="PANTHER" id="PTHR12001">
    <property type="entry name" value="GERANYLGERANYL PYROPHOSPHATE SYNTHASE"/>
    <property type="match status" value="1"/>
</dbReference>
<dbReference type="KEGG" id="wvi:Weevi_2045"/>
<dbReference type="Pfam" id="PF00348">
    <property type="entry name" value="polyprenyl_synt"/>
    <property type="match status" value="1"/>
</dbReference>
<comment type="similarity">
    <text evidence="2 6">Belongs to the FPP/GGPP synthase family.</text>
</comment>
<keyword evidence="7" id="KW-0175">Coiled coil</keyword>
<dbReference type="InterPro" id="IPR033749">
    <property type="entry name" value="Polyprenyl_synt_CS"/>
</dbReference>
<evidence type="ECO:0000313" key="8">
    <source>
        <dbReference type="EMBL" id="ADX68720.1"/>
    </source>
</evidence>
<evidence type="ECO:0000256" key="5">
    <source>
        <dbReference type="ARBA" id="ARBA00022842"/>
    </source>
</evidence>
<dbReference type="AlphaFoldDB" id="F0P1S3"/>
<dbReference type="CDD" id="cd00685">
    <property type="entry name" value="Trans_IPPS_HT"/>
    <property type="match status" value="1"/>
</dbReference>
<feature type="coiled-coil region" evidence="7">
    <location>
        <begin position="280"/>
        <end position="307"/>
    </location>
</feature>
<dbReference type="PANTHER" id="PTHR12001:SF85">
    <property type="entry name" value="SHORT CHAIN ISOPRENYL DIPHOSPHATE SYNTHASE"/>
    <property type="match status" value="1"/>
</dbReference>
<protein>
    <submittedName>
        <fullName evidence="8">Polyprenyl synthetase</fullName>
    </submittedName>
</protein>
<dbReference type="Proteomes" id="UP000008641">
    <property type="component" value="Chromosome"/>
</dbReference>
<dbReference type="InterPro" id="IPR000092">
    <property type="entry name" value="Polyprenyl_synt"/>
</dbReference>
<evidence type="ECO:0000313" key="9">
    <source>
        <dbReference type="Proteomes" id="UP000008641"/>
    </source>
</evidence>
<dbReference type="OrthoDB" id="9805316at2"/>
<comment type="cofactor">
    <cofactor evidence="1">
        <name>Mg(2+)</name>
        <dbReference type="ChEBI" id="CHEBI:18420"/>
    </cofactor>
</comment>